<evidence type="ECO:0000313" key="5">
    <source>
        <dbReference type="Proteomes" id="UP001516023"/>
    </source>
</evidence>
<dbReference type="PANTHER" id="PTHR12818">
    <property type="entry name" value="TRNA (ADENINE(37)-N6)-METHYLTRANSFERASE"/>
    <property type="match status" value="1"/>
</dbReference>
<evidence type="ECO:0000259" key="3">
    <source>
        <dbReference type="PROSITE" id="PS51668"/>
    </source>
</evidence>
<evidence type="ECO:0000256" key="2">
    <source>
        <dbReference type="ARBA" id="ARBA00033753"/>
    </source>
</evidence>
<accession>A0ABD3QBM6</accession>
<dbReference type="PANTHER" id="PTHR12818:SF0">
    <property type="entry name" value="TRNA (ADENINE(37)-N6)-METHYLTRANSFERASE"/>
    <property type="match status" value="1"/>
</dbReference>
<dbReference type="PROSITE" id="PS51668">
    <property type="entry name" value="TSAA_2"/>
    <property type="match status" value="1"/>
</dbReference>
<dbReference type="Pfam" id="PF01980">
    <property type="entry name" value="TrmO_N"/>
    <property type="match status" value="1"/>
</dbReference>
<dbReference type="Proteomes" id="UP001516023">
    <property type="component" value="Unassembled WGS sequence"/>
</dbReference>
<dbReference type="InterPro" id="IPR036414">
    <property type="entry name" value="YaeB_N_sf"/>
</dbReference>
<dbReference type="InterPro" id="IPR023370">
    <property type="entry name" value="TrmO-like_N"/>
</dbReference>
<keyword evidence="1" id="KW-0949">S-adenosyl-L-methionine</keyword>
<feature type="domain" description="TsaA-like" evidence="3">
    <location>
        <begin position="98"/>
        <end position="249"/>
    </location>
</feature>
<dbReference type="AlphaFoldDB" id="A0ABD3QBM6"/>
<dbReference type="InterPro" id="IPR040372">
    <property type="entry name" value="YaeB-like"/>
</dbReference>
<dbReference type="InterPro" id="IPR036413">
    <property type="entry name" value="YaeB-like_sf"/>
</dbReference>
<comment type="similarity">
    <text evidence="2">Belongs to the tRNA methyltransferase O family.</text>
</comment>
<protein>
    <recommendedName>
        <fullName evidence="3">TsaA-like domain-containing protein</fullName>
    </recommendedName>
</protein>
<comment type="caution">
    <text evidence="4">The sequence shown here is derived from an EMBL/GenBank/DDBJ whole genome shotgun (WGS) entry which is preliminary data.</text>
</comment>
<dbReference type="SUPFAM" id="SSF118196">
    <property type="entry name" value="YaeB-like"/>
    <property type="match status" value="1"/>
</dbReference>
<sequence>MSSRNGSFSTAATVTITVVAAASAFITASLIFCRRHQEALAKISKLEETRSAERKGRIRAEMKLRTHLKNDSADGASDLETSHGNVGDDANKGHKLTLHCIGTVVSPYTKRMGTPRQGALVPSGRGYIQLRIPVECVEGLELYSHAWVLFTFHANTDTPSVPAAANSGDSQFLNLTKTKIRPPRGNGIKVGMLATRSPHRPNNIGLSLVKVVQVDKKERRLHIAAFDLVNGTPVYDIKPVVPWDIPGHHDNLPLTVPAWVSQDDALQKVEFTSLARDSLETHIRSGKLDPLYTFQNDGLFSSIDSICEVLAQDPRASNTNSSNKRGTKETTTNSDVYRFVFCSVEVLFRVSATGVVVEDITELDLNNVPHVDGIPVLLDR</sequence>
<dbReference type="Gene3D" id="3.30.2310.10">
    <property type="entry name" value="YaeB-like"/>
    <property type="match status" value="1"/>
</dbReference>
<proteinExistence type="inferred from homology"/>
<dbReference type="EMBL" id="JABMIG020000054">
    <property type="protein sequence ID" value="KAL3797497.1"/>
    <property type="molecule type" value="Genomic_DNA"/>
</dbReference>
<evidence type="ECO:0000256" key="1">
    <source>
        <dbReference type="ARBA" id="ARBA00022691"/>
    </source>
</evidence>
<dbReference type="CDD" id="cd09281">
    <property type="entry name" value="UPF0066"/>
    <property type="match status" value="1"/>
</dbReference>
<gene>
    <name evidence="4" type="ORF">HJC23_009861</name>
</gene>
<organism evidence="4 5">
    <name type="scientific">Cyclotella cryptica</name>
    <dbReference type="NCBI Taxonomy" id="29204"/>
    <lineage>
        <taxon>Eukaryota</taxon>
        <taxon>Sar</taxon>
        <taxon>Stramenopiles</taxon>
        <taxon>Ochrophyta</taxon>
        <taxon>Bacillariophyta</taxon>
        <taxon>Coscinodiscophyceae</taxon>
        <taxon>Thalassiosirophycidae</taxon>
        <taxon>Stephanodiscales</taxon>
        <taxon>Stephanodiscaceae</taxon>
        <taxon>Cyclotella</taxon>
    </lineage>
</organism>
<reference evidence="4 5" key="1">
    <citation type="journal article" date="2020" name="G3 (Bethesda)">
        <title>Improved Reference Genome for Cyclotella cryptica CCMP332, a Model for Cell Wall Morphogenesis, Salinity Adaptation, and Lipid Production in Diatoms (Bacillariophyta).</title>
        <authorList>
            <person name="Roberts W.R."/>
            <person name="Downey K.M."/>
            <person name="Ruck E.C."/>
            <person name="Traller J.C."/>
            <person name="Alverson A.J."/>
        </authorList>
    </citation>
    <scope>NUCLEOTIDE SEQUENCE [LARGE SCALE GENOMIC DNA]</scope>
    <source>
        <strain evidence="4 5">CCMP332</strain>
    </source>
</reference>
<dbReference type="Gene3D" id="2.40.30.70">
    <property type="entry name" value="YaeB-like"/>
    <property type="match status" value="1"/>
</dbReference>
<name>A0ABD3QBM6_9STRA</name>
<evidence type="ECO:0000313" key="4">
    <source>
        <dbReference type="EMBL" id="KAL3797497.1"/>
    </source>
</evidence>
<keyword evidence="5" id="KW-1185">Reference proteome</keyword>